<evidence type="ECO:0000256" key="1">
    <source>
        <dbReference type="SAM" id="MobiDB-lite"/>
    </source>
</evidence>
<reference evidence="2 3" key="1">
    <citation type="journal article" date="2016" name="Genome Biol. Evol.">
        <title>Gene Family Evolution Reflects Adaptation to Soil Environmental Stressors in the Genome of the Collembolan Orchesella cincta.</title>
        <authorList>
            <person name="Faddeeva-Vakhrusheva A."/>
            <person name="Derks M.F."/>
            <person name="Anvar S.Y."/>
            <person name="Agamennone V."/>
            <person name="Suring W."/>
            <person name="Smit S."/>
            <person name="van Straalen N.M."/>
            <person name="Roelofs D."/>
        </authorList>
    </citation>
    <scope>NUCLEOTIDE SEQUENCE [LARGE SCALE GENOMIC DNA]</scope>
    <source>
        <tissue evidence="2">Mixed pool</tissue>
    </source>
</reference>
<comment type="caution">
    <text evidence="2">The sequence shown here is derived from an EMBL/GenBank/DDBJ whole genome shotgun (WGS) entry which is preliminary data.</text>
</comment>
<evidence type="ECO:0000313" key="3">
    <source>
        <dbReference type="Proteomes" id="UP000094527"/>
    </source>
</evidence>
<feature type="compositionally biased region" description="Basic residues" evidence="1">
    <location>
        <begin position="9"/>
        <end position="21"/>
    </location>
</feature>
<organism evidence="2 3">
    <name type="scientific">Orchesella cincta</name>
    <name type="common">Springtail</name>
    <name type="synonym">Podura cincta</name>
    <dbReference type="NCBI Taxonomy" id="48709"/>
    <lineage>
        <taxon>Eukaryota</taxon>
        <taxon>Metazoa</taxon>
        <taxon>Ecdysozoa</taxon>
        <taxon>Arthropoda</taxon>
        <taxon>Hexapoda</taxon>
        <taxon>Collembola</taxon>
        <taxon>Entomobryomorpha</taxon>
        <taxon>Entomobryoidea</taxon>
        <taxon>Orchesellidae</taxon>
        <taxon>Orchesellinae</taxon>
        <taxon>Orchesella</taxon>
    </lineage>
</organism>
<dbReference type="AlphaFoldDB" id="A0A1D2M3K9"/>
<dbReference type="Proteomes" id="UP000094527">
    <property type="component" value="Unassembled WGS sequence"/>
</dbReference>
<evidence type="ECO:0000313" key="2">
    <source>
        <dbReference type="EMBL" id="ODM87549.1"/>
    </source>
</evidence>
<name>A0A1D2M3K9_ORCCI</name>
<keyword evidence="3" id="KW-1185">Reference proteome</keyword>
<gene>
    <name evidence="2" type="ORF">Ocin01_19132</name>
</gene>
<feature type="region of interest" description="Disordered" evidence="1">
    <location>
        <begin position="1"/>
        <end position="21"/>
    </location>
</feature>
<protein>
    <submittedName>
        <fullName evidence="2">Uncharacterized protein</fullName>
    </submittedName>
</protein>
<dbReference type="EMBL" id="LJIJ01005083">
    <property type="protein sequence ID" value="ODM87549.1"/>
    <property type="molecule type" value="Genomic_DNA"/>
</dbReference>
<proteinExistence type="predicted"/>
<sequence length="21" mass="2539">MSTIISKCSRLKYHVNKHHKK</sequence>
<accession>A0A1D2M3K9</accession>